<dbReference type="EMBL" id="GIFC01003342">
    <property type="protein sequence ID" value="MXU85425.1"/>
    <property type="molecule type" value="Transcribed_RNA"/>
</dbReference>
<evidence type="ECO:0000256" key="1">
    <source>
        <dbReference type="SAM" id="SignalP"/>
    </source>
</evidence>
<accession>A0A6B0U9Y4</accession>
<protein>
    <submittedName>
        <fullName evidence="2">Putative secreted protein</fullName>
    </submittedName>
</protein>
<feature type="chain" id="PRO_5025502524" evidence="1">
    <location>
        <begin position="18"/>
        <end position="86"/>
    </location>
</feature>
<evidence type="ECO:0000313" key="2">
    <source>
        <dbReference type="EMBL" id="MXU85425.1"/>
    </source>
</evidence>
<reference evidence="2" key="1">
    <citation type="submission" date="2019-12" db="EMBL/GenBank/DDBJ databases">
        <title>An insight into the sialome of adult female Ixodes ricinus ticks feeding for 6 days.</title>
        <authorList>
            <person name="Perner J."/>
            <person name="Ribeiro J.M.C."/>
        </authorList>
    </citation>
    <scope>NUCLEOTIDE SEQUENCE</scope>
    <source>
        <strain evidence="2">Semi-engorged</strain>
        <tissue evidence="2">Salivary glands</tissue>
    </source>
</reference>
<dbReference type="AlphaFoldDB" id="A0A6B0U9Y4"/>
<keyword evidence="1" id="KW-0732">Signal</keyword>
<name>A0A6B0U9Y4_IXORI</name>
<proteinExistence type="predicted"/>
<sequence>MWYIMSSFESLLLCCASLTFFHIRECIMLMPQYMEKALAISSSKKEKCLPLILLHSSATPITADSSLMGKHRMFLVLKPVVSSIFR</sequence>
<organism evidence="2">
    <name type="scientific">Ixodes ricinus</name>
    <name type="common">Common tick</name>
    <name type="synonym">Acarus ricinus</name>
    <dbReference type="NCBI Taxonomy" id="34613"/>
    <lineage>
        <taxon>Eukaryota</taxon>
        <taxon>Metazoa</taxon>
        <taxon>Ecdysozoa</taxon>
        <taxon>Arthropoda</taxon>
        <taxon>Chelicerata</taxon>
        <taxon>Arachnida</taxon>
        <taxon>Acari</taxon>
        <taxon>Parasitiformes</taxon>
        <taxon>Ixodida</taxon>
        <taxon>Ixodoidea</taxon>
        <taxon>Ixodidae</taxon>
        <taxon>Ixodinae</taxon>
        <taxon>Ixodes</taxon>
    </lineage>
</organism>
<feature type="signal peptide" evidence="1">
    <location>
        <begin position="1"/>
        <end position="17"/>
    </location>
</feature>